<dbReference type="AlphaFoldDB" id="A0A9W6NNY0"/>
<protein>
    <submittedName>
        <fullName evidence="1">Uncharacterized protein</fullName>
    </submittedName>
</protein>
<organism evidence="1 2">
    <name type="scientific">Dactylosporangium matsuzakiense</name>
    <dbReference type="NCBI Taxonomy" id="53360"/>
    <lineage>
        <taxon>Bacteria</taxon>
        <taxon>Bacillati</taxon>
        <taxon>Actinomycetota</taxon>
        <taxon>Actinomycetes</taxon>
        <taxon>Micromonosporales</taxon>
        <taxon>Micromonosporaceae</taxon>
        <taxon>Dactylosporangium</taxon>
    </lineage>
</organism>
<dbReference type="Proteomes" id="UP001143480">
    <property type="component" value="Unassembled WGS sequence"/>
</dbReference>
<dbReference type="EMBL" id="BSFP01000045">
    <property type="protein sequence ID" value="GLL04465.1"/>
    <property type="molecule type" value="Genomic_DNA"/>
</dbReference>
<gene>
    <name evidence="1" type="ORF">GCM10017581_062120</name>
</gene>
<comment type="caution">
    <text evidence="1">The sequence shown here is derived from an EMBL/GenBank/DDBJ whole genome shotgun (WGS) entry which is preliminary data.</text>
</comment>
<evidence type="ECO:0000313" key="2">
    <source>
        <dbReference type="Proteomes" id="UP001143480"/>
    </source>
</evidence>
<name>A0A9W6NNY0_9ACTN</name>
<sequence length="113" mass="12706">MRMSYTHYEFVDDVMTLTLAEGPGESGTVLRFTRATWEREPHEVANAARECVESAVRGWRMTGERLEIELHDVPAAQLGLGPLLELTVDAAPPRVSRVHRALADILLDVPERR</sequence>
<proteinExistence type="predicted"/>
<keyword evidence="2" id="KW-1185">Reference proteome</keyword>
<reference evidence="1" key="2">
    <citation type="submission" date="2023-01" db="EMBL/GenBank/DDBJ databases">
        <authorList>
            <person name="Sun Q."/>
            <person name="Evtushenko L."/>
        </authorList>
    </citation>
    <scope>NUCLEOTIDE SEQUENCE</scope>
    <source>
        <strain evidence="1">VKM Ac-1321</strain>
    </source>
</reference>
<reference evidence="1" key="1">
    <citation type="journal article" date="2014" name="Int. J. Syst. Evol. Microbiol.">
        <title>Complete genome sequence of Corynebacterium casei LMG S-19264T (=DSM 44701T), isolated from a smear-ripened cheese.</title>
        <authorList>
            <consortium name="US DOE Joint Genome Institute (JGI-PGF)"/>
            <person name="Walter F."/>
            <person name="Albersmeier A."/>
            <person name="Kalinowski J."/>
            <person name="Ruckert C."/>
        </authorList>
    </citation>
    <scope>NUCLEOTIDE SEQUENCE</scope>
    <source>
        <strain evidence="1">VKM Ac-1321</strain>
    </source>
</reference>
<evidence type="ECO:0000313" key="1">
    <source>
        <dbReference type="EMBL" id="GLL04465.1"/>
    </source>
</evidence>
<accession>A0A9W6NNY0</accession>